<dbReference type="EMBL" id="CAMPGE010022618">
    <property type="protein sequence ID" value="CAI2380649.1"/>
    <property type="molecule type" value="Genomic_DNA"/>
</dbReference>
<gene>
    <name evidence="2" type="ORF">ECRASSUSDP1_LOCUS22086</name>
</gene>
<proteinExistence type="predicted"/>
<comment type="caution">
    <text evidence="2">The sequence shown here is derived from an EMBL/GenBank/DDBJ whole genome shotgun (WGS) entry which is preliminary data.</text>
</comment>
<dbReference type="AlphaFoldDB" id="A0AAD1XXG8"/>
<accession>A0AAD1XXG8</accession>
<evidence type="ECO:0000313" key="3">
    <source>
        <dbReference type="Proteomes" id="UP001295684"/>
    </source>
</evidence>
<protein>
    <submittedName>
        <fullName evidence="2">Uncharacterized protein</fullName>
    </submittedName>
</protein>
<sequence>MKKGFGLDDLIYKYIDKKKDYPTTATKSSATSKNVYAKRIEIKNLFKNQVEDRLKESSTLSTKPLRNLNNNGNSILSSKASLHSSVNRPSQSKTASSYKSKVNSLKSKLENFNTERPRRPISPYKSPMKNKESLMSSSRLSASLWSPSPVKNFQTERVEIGSSIEKVIPIESIHHLTRYIRGGRSNLSQEYQKALVELSKAVKQSSELTLRPLNL</sequence>
<name>A0AAD1XXG8_EUPCR</name>
<feature type="compositionally biased region" description="Basic and acidic residues" evidence="1">
    <location>
        <begin position="107"/>
        <end position="118"/>
    </location>
</feature>
<feature type="region of interest" description="Disordered" evidence="1">
    <location>
        <begin position="53"/>
        <end position="131"/>
    </location>
</feature>
<feature type="compositionally biased region" description="Low complexity" evidence="1">
    <location>
        <begin position="65"/>
        <end position="85"/>
    </location>
</feature>
<reference evidence="2" key="1">
    <citation type="submission" date="2023-07" db="EMBL/GenBank/DDBJ databases">
        <authorList>
            <consortium name="AG Swart"/>
            <person name="Singh M."/>
            <person name="Singh A."/>
            <person name="Seah K."/>
            <person name="Emmerich C."/>
        </authorList>
    </citation>
    <scope>NUCLEOTIDE SEQUENCE</scope>
    <source>
        <strain evidence="2">DP1</strain>
    </source>
</reference>
<organism evidence="2 3">
    <name type="scientific">Euplotes crassus</name>
    <dbReference type="NCBI Taxonomy" id="5936"/>
    <lineage>
        <taxon>Eukaryota</taxon>
        <taxon>Sar</taxon>
        <taxon>Alveolata</taxon>
        <taxon>Ciliophora</taxon>
        <taxon>Intramacronucleata</taxon>
        <taxon>Spirotrichea</taxon>
        <taxon>Hypotrichia</taxon>
        <taxon>Euplotida</taxon>
        <taxon>Euplotidae</taxon>
        <taxon>Moneuplotes</taxon>
    </lineage>
</organism>
<dbReference type="Proteomes" id="UP001295684">
    <property type="component" value="Unassembled WGS sequence"/>
</dbReference>
<evidence type="ECO:0000256" key="1">
    <source>
        <dbReference type="SAM" id="MobiDB-lite"/>
    </source>
</evidence>
<feature type="compositionally biased region" description="Polar residues" evidence="1">
    <location>
        <begin position="86"/>
        <end position="106"/>
    </location>
</feature>
<keyword evidence="3" id="KW-1185">Reference proteome</keyword>
<evidence type="ECO:0000313" key="2">
    <source>
        <dbReference type="EMBL" id="CAI2380649.1"/>
    </source>
</evidence>